<dbReference type="Gene3D" id="3.30.1370.160">
    <property type="match status" value="1"/>
</dbReference>
<feature type="non-terminal residue" evidence="1">
    <location>
        <position position="49"/>
    </location>
</feature>
<dbReference type="STRING" id="997350.HMPREF9129_2089"/>
<gene>
    <name evidence="1" type="ORF">HMPREF9129_2089</name>
</gene>
<dbReference type="Proteomes" id="UP000003422">
    <property type="component" value="Unassembled WGS sequence"/>
</dbReference>
<dbReference type="EMBL" id="AGBB01000211">
    <property type="protein sequence ID" value="EGY76424.1"/>
    <property type="molecule type" value="Genomic_DNA"/>
</dbReference>
<accession>G4D6Q9</accession>
<reference evidence="1 2" key="1">
    <citation type="submission" date="2011-06" db="EMBL/GenBank/DDBJ databases">
        <authorList>
            <person name="Muzny D."/>
            <person name="Qin X."/>
            <person name="Deng J."/>
            <person name="Jiang H."/>
            <person name="Liu Y."/>
            <person name="Qu J."/>
            <person name="Song X.-Z."/>
            <person name="Zhang L."/>
            <person name="Thornton R."/>
            <person name="Coyle M."/>
            <person name="Francisco L."/>
            <person name="Jackson L."/>
            <person name="Javaid M."/>
            <person name="Korchina V."/>
            <person name="Kovar C."/>
            <person name="Mata R."/>
            <person name="Mathew T."/>
            <person name="Ngo R."/>
            <person name="Nguyen L."/>
            <person name="Nguyen N."/>
            <person name="Okwuonu G."/>
            <person name="Ongeri F."/>
            <person name="Pham C."/>
            <person name="Simmons D."/>
            <person name="Wilczek-Boney K."/>
            <person name="Hale W."/>
            <person name="Jakkamsetti A."/>
            <person name="Pham P."/>
            <person name="Ruth R."/>
            <person name="San Lucas F."/>
            <person name="Warren J."/>
            <person name="Zhang J."/>
            <person name="Zhao Z."/>
            <person name="Zhou C."/>
            <person name="Zhu D."/>
            <person name="Lee S."/>
            <person name="Bess C."/>
            <person name="Blankenburg K."/>
            <person name="Forbes L."/>
            <person name="Fu Q."/>
            <person name="Gubbala S."/>
            <person name="Hirani K."/>
            <person name="Jayaseelan J.C."/>
            <person name="Lara F."/>
            <person name="Munidasa M."/>
            <person name="Palculict T."/>
            <person name="Patil S."/>
            <person name="Pu L.-L."/>
            <person name="Saada N."/>
            <person name="Tang L."/>
            <person name="Weissenberger G."/>
            <person name="Zhu Y."/>
            <person name="Hemphill L."/>
            <person name="Shang Y."/>
            <person name="Youmans B."/>
            <person name="Ayvaz T."/>
            <person name="Ross M."/>
            <person name="Santibanez J."/>
            <person name="Aqrawi P."/>
            <person name="Gross S."/>
            <person name="Joshi V."/>
            <person name="Fowler G."/>
            <person name="Nazareth L."/>
            <person name="Reid J."/>
            <person name="Worley K."/>
            <person name="Petrosino J."/>
            <person name="Highlander S."/>
            <person name="Gibbs R."/>
        </authorList>
    </citation>
    <scope>NUCLEOTIDE SEQUENCE [LARGE SCALE GENOMIC DNA]</scope>
    <source>
        <strain evidence="1 2">ATCC 29427</strain>
    </source>
</reference>
<evidence type="ECO:0000313" key="2">
    <source>
        <dbReference type="Proteomes" id="UP000003422"/>
    </source>
</evidence>
<name>G4D6Q9_9FIRM</name>
<comment type="caution">
    <text evidence="1">The sequence shown here is derived from an EMBL/GenBank/DDBJ whole genome shotgun (WGS) entry which is preliminary data.</text>
</comment>
<organism evidence="1 2">
    <name type="scientific">Peptoniphilus indolicus ATCC 29427</name>
    <dbReference type="NCBI Taxonomy" id="997350"/>
    <lineage>
        <taxon>Bacteria</taxon>
        <taxon>Bacillati</taxon>
        <taxon>Bacillota</taxon>
        <taxon>Tissierellia</taxon>
        <taxon>Tissierellales</taxon>
        <taxon>Peptoniphilaceae</taxon>
        <taxon>Peptoniphilus</taxon>
    </lineage>
</organism>
<dbReference type="HOGENOM" id="CLU_3146395_0_0_9"/>
<keyword evidence="2" id="KW-1185">Reference proteome</keyword>
<protein>
    <submittedName>
        <fullName evidence="1">Uncharacterized protein</fullName>
    </submittedName>
</protein>
<sequence length="49" mass="5748">MVKINKDKLFLHIPDDKLIVVKKVVDKIEIVLNKHEILSTDFLSPYEVE</sequence>
<evidence type="ECO:0000313" key="1">
    <source>
        <dbReference type="EMBL" id="EGY76424.1"/>
    </source>
</evidence>
<proteinExistence type="predicted"/>
<dbReference type="AlphaFoldDB" id="G4D6Q9"/>